<sequence>MKKVYLRHAACDGTQFKLILHYRPFYLATCQDCRLQPFLAFTYLMRVRKSQGAMDCNPDRNLASAHHHRHSPTLWLALSNPRHCIPSLLIQRSLSQRSREHGRNKTRWCS</sequence>
<dbReference type="AlphaFoldDB" id="A0A0Q3FM80"/>
<protein>
    <submittedName>
        <fullName evidence="1 2">Uncharacterized protein</fullName>
    </submittedName>
</protein>
<evidence type="ECO:0000313" key="1">
    <source>
        <dbReference type="EMBL" id="KQK00680.1"/>
    </source>
</evidence>
<dbReference type="InParanoid" id="A0A0Q3FM80"/>
<accession>A0A0Q3FM80</accession>
<organism evidence="1">
    <name type="scientific">Brachypodium distachyon</name>
    <name type="common">Purple false brome</name>
    <name type="synonym">Trachynia distachya</name>
    <dbReference type="NCBI Taxonomy" id="15368"/>
    <lineage>
        <taxon>Eukaryota</taxon>
        <taxon>Viridiplantae</taxon>
        <taxon>Streptophyta</taxon>
        <taxon>Embryophyta</taxon>
        <taxon>Tracheophyta</taxon>
        <taxon>Spermatophyta</taxon>
        <taxon>Magnoliopsida</taxon>
        <taxon>Liliopsida</taxon>
        <taxon>Poales</taxon>
        <taxon>Poaceae</taxon>
        <taxon>BOP clade</taxon>
        <taxon>Pooideae</taxon>
        <taxon>Stipodae</taxon>
        <taxon>Brachypodieae</taxon>
        <taxon>Brachypodium</taxon>
    </lineage>
</organism>
<reference evidence="2" key="3">
    <citation type="submission" date="2018-08" db="UniProtKB">
        <authorList>
            <consortium name="EnsemblPlants"/>
        </authorList>
    </citation>
    <scope>IDENTIFICATION</scope>
    <source>
        <strain evidence="2">cv. Bd21</strain>
    </source>
</reference>
<dbReference type="Gramene" id="KQK00680">
    <property type="protein sequence ID" value="KQK00680"/>
    <property type="gene ID" value="BRADI_3g51095v3"/>
</dbReference>
<dbReference type="EnsemblPlants" id="KQK00680">
    <property type="protein sequence ID" value="KQK00680"/>
    <property type="gene ID" value="BRADI_3g51095v3"/>
</dbReference>
<evidence type="ECO:0000313" key="2">
    <source>
        <dbReference type="EnsemblPlants" id="KQK00680"/>
    </source>
</evidence>
<evidence type="ECO:0000313" key="3">
    <source>
        <dbReference type="Proteomes" id="UP000008810"/>
    </source>
</evidence>
<dbReference type="EMBL" id="CM000882">
    <property type="protein sequence ID" value="KQK00680.1"/>
    <property type="molecule type" value="Genomic_DNA"/>
</dbReference>
<keyword evidence="3" id="KW-1185">Reference proteome</keyword>
<proteinExistence type="predicted"/>
<reference evidence="1" key="2">
    <citation type="submission" date="2017-06" db="EMBL/GenBank/DDBJ databases">
        <title>WGS assembly of Brachypodium distachyon.</title>
        <authorList>
            <consortium name="The International Brachypodium Initiative"/>
            <person name="Lucas S."/>
            <person name="Harmon-Smith M."/>
            <person name="Lail K."/>
            <person name="Tice H."/>
            <person name="Grimwood J."/>
            <person name="Bruce D."/>
            <person name="Barry K."/>
            <person name="Shu S."/>
            <person name="Lindquist E."/>
            <person name="Wang M."/>
            <person name="Pitluck S."/>
            <person name="Vogel J.P."/>
            <person name="Garvin D.F."/>
            <person name="Mockler T.C."/>
            <person name="Schmutz J."/>
            <person name="Rokhsar D."/>
            <person name="Bevan M.W."/>
        </authorList>
    </citation>
    <scope>NUCLEOTIDE SEQUENCE</scope>
    <source>
        <strain evidence="1">Bd21</strain>
    </source>
</reference>
<name>A0A0Q3FM80_BRADI</name>
<dbReference type="Proteomes" id="UP000008810">
    <property type="component" value="Chromosome 3"/>
</dbReference>
<gene>
    <name evidence="1" type="ORF">BRADI_3g51095v3</name>
</gene>
<reference evidence="1 2" key="1">
    <citation type="journal article" date="2010" name="Nature">
        <title>Genome sequencing and analysis of the model grass Brachypodium distachyon.</title>
        <authorList>
            <consortium name="International Brachypodium Initiative"/>
        </authorList>
    </citation>
    <scope>NUCLEOTIDE SEQUENCE [LARGE SCALE GENOMIC DNA]</scope>
    <source>
        <strain evidence="1 2">Bd21</strain>
    </source>
</reference>